<feature type="compositionally biased region" description="Polar residues" evidence="2">
    <location>
        <begin position="138"/>
        <end position="148"/>
    </location>
</feature>
<sequence>VKDMSVIVSEKAVEGTETKSLTGVTDKDGVIILPPSNEGVTDKDGKTDISETIPGKDTDGDGKEDTEESKTEYNITVEDTKGKIENAYIEIKDGKITVTLPDTHTLTTSNQTTVTVLDKENKGVANVSVTVTDKNKATATKSTDTNGKITVPVKSTGGGSSSSGGGGGRGGSSGGSYISSNITNITVTDKNGKNVSVSKSTDKDGKITLTLPNGAELTGDNYYTIKATDNKGNAKADVSIILKDKKNNSANGTTDKNGMLILPASEHKAYIFGYADGTFRPDNNMSRAEATAIFARLISEKKGEKISGKSNFNDVSKNEWYSDYIGYLSKYGIIKGYSNSTFRPDDNVSRAEFVAMTVRFNSLFNDVKKGSYTVKYTDVATNYWAYSDIAYAKNVGWLNGYADGTFKGDNAITRAEVVTVVNRATGRKADESYITKNVSVLNKFTDIRNNSMWYYTDVMEAANTHLANSSNDTETWVK</sequence>
<evidence type="ECO:0000256" key="2">
    <source>
        <dbReference type="SAM" id="MobiDB-lite"/>
    </source>
</evidence>
<dbReference type="RefSeq" id="WP_262432690.1">
    <property type="nucleotide sequence ID" value="NZ_JACRTE010000029.1"/>
</dbReference>
<keyword evidence="1" id="KW-0677">Repeat</keyword>
<feature type="region of interest" description="Disordered" evidence="2">
    <location>
        <begin position="27"/>
        <end position="70"/>
    </location>
</feature>
<feature type="domain" description="SLH" evidence="3">
    <location>
        <begin position="244"/>
        <end position="307"/>
    </location>
</feature>
<organism evidence="4 5">
    <name type="scientific">Qingrenia yutianensis</name>
    <dbReference type="NCBI Taxonomy" id="2763676"/>
    <lineage>
        <taxon>Bacteria</taxon>
        <taxon>Bacillati</taxon>
        <taxon>Bacillota</taxon>
        <taxon>Clostridia</taxon>
        <taxon>Eubacteriales</taxon>
        <taxon>Oscillospiraceae</taxon>
        <taxon>Qingrenia</taxon>
    </lineage>
</organism>
<dbReference type="Pfam" id="PF00395">
    <property type="entry name" value="SLH"/>
    <property type="match status" value="3"/>
</dbReference>
<reference evidence="4" key="1">
    <citation type="submission" date="2020-08" db="EMBL/GenBank/DDBJ databases">
        <title>Genome public.</title>
        <authorList>
            <person name="Liu C."/>
            <person name="Sun Q."/>
        </authorList>
    </citation>
    <scope>NUCLEOTIDE SEQUENCE</scope>
    <source>
        <strain evidence="4">NSJ-50</strain>
    </source>
</reference>
<keyword evidence="5" id="KW-1185">Reference proteome</keyword>
<dbReference type="PROSITE" id="PS51272">
    <property type="entry name" value="SLH"/>
    <property type="match status" value="3"/>
</dbReference>
<name>A0A926F9X8_9FIRM</name>
<evidence type="ECO:0000256" key="1">
    <source>
        <dbReference type="ARBA" id="ARBA00022737"/>
    </source>
</evidence>
<feature type="compositionally biased region" description="Basic and acidic residues" evidence="2">
    <location>
        <begin position="40"/>
        <end position="70"/>
    </location>
</feature>
<dbReference type="AlphaFoldDB" id="A0A926F9X8"/>
<feature type="domain" description="SLH" evidence="3">
    <location>
        <begin position="372"/>
        <end position="435"/>
    </location>
</feature>
<dbReference type="Gene3D" id="2.60.40.10">
    <property type="entry name" value="Immunoglobulins"/>
    <property type="match status" value="1"/>
</dbReference>
<evidence type="ECO:0000259" key="3">
    <source>
        <dbReference type="PROSITE" id="PS51272"/>
    </source>
</evidence>
<dbReference type="PANTHER" id="PTHR43308">
    <property type="entry name" value="OUTER MEMBRANE PROTEIN ALPHA-RELATED"/>
    <property type="match status" value="1"/>
</dbReference>
<dbReference type="EMBL" id="JACRTE010000029">
    <property type="protein sequence ID" value="MBC8597416.1"/>
    <property type="molecule type" value="Genomic_DNA"/>
</dbReference>
<proteinExistence type="predicted"/>
<dbReference type="InterPro" id="IPR013783">
    <property type="entry name" value="Ig-like_fold"/>
</dbReference>
<gene>
    <name evidence="4" type="ORF">H8706_11160</name>
</gene>
<evidence type="ECO:0000313" key="5">
    <source>
        <dbReference type="Proteomes" id="UP000647416"/>
    </source>
</evidence>
<comment type="caution">
    <text evidence="4">The sequence shown here is derived from an EMBL/GenBank/DDBJ whole genome shotgun (WGS) entry which is preliminary data.</text>
</comment>
<dbReference type="Proteomes" id="UP000647416">
    <property type="component" value="Unassembled WGS sequence"/>
</dbReference>
<dbReference type="InterPro" id="IPR001119">
    <property type="entry name" value="SLH_dom"/>
</dbReference>
<feature type="domain" description="SLH" evidence="3">
    <location>
        <begin position="308"/>
        <end position="371"/>
    </location>
</feature>
<dbReference type="InterPro" id="IPR051465">
    <property type="entry name" value="Cell_Envelope_Struct_Comp"/>
</dbReference>
<feature type="region of interest" description="Disordered" evidence="2">
    <location>
        <begin position="138"/>
        <end position="175"/>
    </location>
</feature>
<feature type="compositionally biased region" description="Gly residues" evidence="2">
    <location>
        <begin position="156"/>
        <end position="174"/>
    </location>
</feature>
<protein>
    <submittedName>
        <fullName evidence="4">S-layer homology domain-containing protein</fullName>
    </submittedName>
</protein>
<evidence type="ECO:0000313" key="4">
    <source>
        <dbReference type="EMBL" id="MBC8597416.1"/>
    </source>
</evidence>
<feature type="non-terminal residue" evidence="4">
    <location>
        <position position="1"/>
    </location>
</feature>
<accession>A0A926F9X8</accession>